<evidence type="ECO:0000259" key="3">
    <source>
        <dbReference type="Pfam" id="PF25592"/>
    </source>
</evidence>
<feature type="domain" description="DUF7937" evidence="3">
    <location>
        <begin position="1"/>
        <end position="333"/>
    </location>
</feature>
<evidence type="ECO:0000313" key="4">
    <source>
        <dbReference type="EMBL" id="MDN4521252.1"/>
    </source>
</evidence>
<feature type="transmembrane region" description="Helical" evidence="2">
    <location>
        <begin position="162"/>
        <end position="183"/>
    </location>
</feature>
<feature type="transmembrane region" description="Helical" evidence="2">
    <location>
        <begin position="23"/>
        <end position="41"/>
    </location>
</feature>
<feature type="transmembrane region" description="Helical" evidence="2">
    <location>
        <begin position="53"/>
        <end position="71"/>
    </location>
</feature>
<feature type="region of interest" description="Disordered" evidence="1">
    <location>
        <begin position="389"/>
        <end position="449"/>
    </location>
</feature>
<feature type="transmembrane region" description="Helical" evidence="2">
    <location>
        <begin position="123"/>
        <end position="142"/>
    </location>
</feature>
<comment type="caution">
    <text evidence="4">The sequence shown here is derived from an EMBL/GenBank/DDBJ whole genome shotgun (WGS) entry which is preliminary data.</text>
</comment>
<feature type="transmembrane region" description="Helical" evidence="2">
    <location>
        <begin position="314"/>
        <end position="337"/>
    </location>
</feature>
<sequence>MVAGFVGFAIVEAVRFGGTGEVPAGVGPGAVIGLGGALLCVPPGPWLRAVKAIGIAAMALATVSVLFNLYWRTRFVLPHVGNADFGGGNLAVLATTFAYGLVALVVVLAGLRWLVDHRPEARLAVSALGVATVLGLLIVWSFSIGRDIDAFHGIAQTTSTAAVGFEGYVAWVAAAALVAPVTLRQLSTAAEDKGVWRDAIRNCLLLMAIWFIGCAALRVCDVIATASLGLPLTPYDSIGLLAFDIVAAAVAIWVRFNLGNSALHPVVVSALCGVLFVLSVCRVAVGVGLAPRILYSGAGDNSSAVYGNSLTHQITSTFDVVMCGLSLAVAVIALLVLQRERTPRPQLIARRAATTTTSAQPSPPIEQVWGRDAEGQEPTQVLTSAPRIARAADPSTQQFSTPPTETLLEQRNDPPKIARLLEESTQRFSAGTTYTGKGRRQDGPTDGTP</sequence>
<keyword evidence="2" id="KW-0812">Transmembrane</keyword>
<reference evidence="4" key="1">
    <citation type="submission" date="2023-07" db="EMBL/GenBank/DDBJ databases">
        <title>Degradation of tert-butanol by M. austroafricanum TBA100.</title>
        <authorList>
            <person name="Helbich S."/>
            <person name="Vainshtein Y."/>
        </authorList>
    </citation>
    <scope>NUCLEOTIDE SEQUENCE</scope>
    <source>
        <strain evidence="4">TBA100</strain>
    </source>
</reference>
<keyword evidence="2" id="KW-1133">Transmembrane helix</keyword>
<dbReference type="RefSeq" id="WP_301161717.1">
    <property type="nucleotide sequence ID" value="NZ_JAUHTC010000089.1"/>
</dbReference>
<name>A0ABT8HLT8_MYCAO</name>
<feature type="transmembrane region" description="Helical" evidence="2">
    <location>
        <begin position="268"/>
        <end position="294"/>
    </location>
</feature>
<keyword evidence="5" id="KW-1185">Reference proteome</keyword>
<evidence type="ECO:0000256" key="1">
    <source>
        <dbReference type="SAM" id="MobiDB-lite"/>
    </source>
</evidence>
<dbReference type="EMBL" id="JAUHTC010000089">
    <property type="protein sequence ID" value="MDN4521252.1"/>
    <property type="molecule type" value="Genomic_DNA"/>
</dbReference>
<dbReference type="Pfam" id="PF25592">
    <property type="entry name" value="DUF7937"/>
    <property type="match status" value="1"/>
</dbReference>
<gene>
    <name evidence="4" type="ORF">QYF68_26020</name>
</gene>
<dbReference type="InterPro" id="IPR057697">
    <property type="entry name" value="DUF7937"/>
</dbReference>
<evidence type="ECO:0000256" key="2">
    <source>
        <dbReference type="SAM" id="Phobius"/>
    </source>
</evidence>
<protein>
    <recommendedName>
        <fullName evidence="3">DUF7937 domain-containing protein</fullName>
    </recommendedName>
</protein>
<feature type="transmembrane region" description="Helical" evidence="2">
    <location>
        <begin position="204"/>
        <end position="226"/>
    </location>
</feature>
<feature type="compositionally biased region" description="Polar residues" evidence="1">
    <location>
        <begin position="394"/>
        <end position="407"/>
    </location>
</feature>
<feature type="compositionally biased region" description="Polar residues" evidence="1">
    <location>
        <begin position="426"/>
        <end position="435"/>
    </location>
</feature>
<feature type="compositionally biased region" description="Basic and acidic residues" evidence="1">
    <location>
        <begin position="408"/>
        <end position="425"/>
    </location>
</feature>
<feature type="transmembrane region" description="Helical" evidence="2">
    <location>
        <begin position="238"/>
        <end position="256"/>
    </location>
</feature>
<evidence type="ECO:0000313" key="5">
    <source>
        <dbReference type="Proteomes" id="UP001172687"/>
    </source>
</evidence>
<proteinExistence type="predicted"/>
<organism evidence="4 5">
    <name type="scientific">Mycolicibacterium austroafricanum</name>
    <name type="common">Mycobacterium austroafricanum</name>
    <dbReference type="NCBI Taxonomy" id="39687"/>
    <lineage>
        <taxon>Bacteria</taxon>
        <taxon>Bacillati</taxon>
        <taxon>Actinomycetota</taxon>
        <taxon>Actinomycetes</taxon>
        <taxon>Mycobacteriales</taxon>
        <taxon>Mycobacteriaceae</taxon>
        <taxon>Mycolicibacterium</taxon>
    </lineage>
</organism>
<dbReference type="Proteomes" id="UP001172687">
    <property type="component" value="Unassembled WGS sequence"/>
</dbReference>
<keyword evidence="2" id="KW-0472">Membrane</keyword>
<accession>A0ABT8HLT8</accession>
<feature type="transmembrane region" description="Helical" evidence="2">
    <location>
        <begin position="91"/>
        <end position="111"/>
    </location>
</feature>